<feature type="transmembrane region" description="Helical" evidence="6">
    <location>
        <begin position="109"/>
        <end position="131"/>
    </location>
</feature>
<feature type="transmembrane region" description="Helical" evidence="6">
    <location>
        <begin position="174"/>
        <end position="194"/>
    </location>
</feature>
<feature type="transmembrane region" description="Helical" evidence="6">
    <location>
        <begin position="152"/>
        <end position="168"/>
    </location>
</feature>
<keyword evidence="9" id="KW-1185">Reference proteome</keyword>
<evidence type="ECO:0000256" key="6">
    <source>
        <dbReference type="SAM" id="Phobius"/>
    </source>
</evidence>
<proteinExistence type="predicted"/>
<dbReference type="GO" id="GO:0005886">
    <property type="term" value="C:plasma membrane"/>
    <property type="evidence" value="ECO:0007669"/>
    <property type="project" value="UniProtKB-SubCell"/>
</dbReference>
<dbReference type="PANTHER" id="PTHR43124">
    <property type="entry name" value="PURINE EFFLUX PUMP PBUE"/>
    <property type="match status" value="1"/>
</dbReference>
<dbReference type="EMBL" id="QOZG01000021">
    <property type="protein sequence ID" value="RCS21599.1"/>
    <property type="molecule type" value="Genomic_DNA"/>
</dbReference>
<keyword evidence="5 6" id="KW-0472">Membrane</keyword>
<evidence type="ECO:0000256" key="5">
    <source>
        <dbReference type="ARBA" id="ARBA00023136"/>
    </source>
</evidence>
<evidence type="ECO:0000313" key="9">
    <source>
        <dbReference type="Proteomes" id="UP000253420"/>
    </source>
</evidence>
<organism evidence="8 9">
    <name type="scientific">Phyllobacterium salinisoli</name>
    <dbReference type="NCBI Taxonomy" id="1899321"/>
    <lineage>
        <taxon>Bacteria</taxon>
        <taxon>Pseudomonadati</taxon>
        <taxon>Pseudomonadota</taxon>
        <taxon>Alphaproteobacteria</taxon>
        <taxon>Hyphomicrobiales</taxon>
        <taxon>Phyllobacteriaceae</taxon>
        <taxon>Phyllobacterium</taxon>
    </lineage>
</organism>
<dbReference type="InterPro" id="IPR050189">
    <property type="entry name" value="MFS_Efflux_Transporters"/>
</dbReference>
<keyword evidence="3 6" id="KW-0812">Transmembrane</keyword>
<feature type="transmembrane region" description="Helical" evidence="6">
    <location>
        <begin position="341"/>
        <end position="358"/>
    </location>
</feature>
<dbReference type="PROSITE" id="PS50850">
    <property type="entry name" value="MFS"/>
    <property type="match status" value="1"/>
</dbReference>
<name>A0A368JWS0_9HYPH</name>
<feature type="domain" description="Major facilitator superfamily (MFS) profile" evidence="7">
    <location>
        <begin position="17"/>
        <end position="398"/>
    </location>
</feature>
<feature type="transmembrane region" description="Helical" evidence="6">
    <location>
        <begin position="18"/>
        <end position="38"/>
    </location>
</feature>
<dbReference type="Proteomes" id="UP000253420">
    <property type="component" value="Unassembled WGS sequence"/>
</dbReference>
<evidence type="ECO:0000256" key="1">
    <source>
        <dbReference type="ARBA" id="ARBA00004651"/>
    </source>
</evidence>
<dbReference type="SUPFAM" id="SSF103473">
    <property type="entry name" value="MFS general substrate transporter"/>
    <property type="match status" value="1"/>
</dbReference>
<dbReference type="OrthoDB" id="9812221at2"/>
<feature type="transmembrane region" description="Helical" evidence="6">
    <location>
        <begin position="246"/>
        <end position="269"/>
    </location>
</feature>
<accession>A0A368JWS0</accession>
<feature type="transmembrane region" description="Helical" evidence="6">
    <location>
        <begin position="53"/>
        <end position="73"/>
    </location>
</feature>
<comment type="subcellular location">
    <subcellularLocation>
        <location evidence="1">Cell membrane</location>
        <topology evidence="1">Multi-pass membrane protein</topology>
    </subcellularLocation>
</comment>
<dbReference type="GO" id="GO:0022857">
    <property type="term" value="F:transmembrane transporter activity"/>
    <property type="evidence" value="ECO:0007669"/>
    <property type="project" value="InterPro"/>
</dbReference>
<dbReference type="InterPro" id="IPR020846">
    <property type="entry name" value="MFS_dom"/>
</dbReference>
<feature type="transmembrane region" description="Helical" evidence="6">
    <location>
        <begin position="304"/>
        <end position="329"/>
    </location>
</feature>
<keyword evidence="4 6" id="KW-1133">Transmembrane helix</keyword>
<dbReference type="RefSeq" id="WP_114442772.1">
    <property type="nucleotide sequence ID" value="NZ_QOZG01000021.1"/>
</dbReference>
<reference evidence="8 9" key="1">
    <citation type="submission" date="2018-07" db="EMBL/GenBank/DDBJ databases">
        <title>The draft genome of Phyllobacterium salinisoli.</title>
        <authorList>
            <person name="Liu L."/>
            <person name="Li L."/>
            <person name="Zhang X."/>
            <person name="Liang L."/>
        </authorList>
    </citation>
    <scope>NUCLEOTIDE SEQUENCE [LARGE SCALE GENOMIC DNA]</scope>
    <source>
        <strain evidence="8 9">LLAN61</strain>
    </source>
</reference>
<dbReference type="InterPro" id="IPR011701">
    <property type="entry name" value="MFS"/>
</dbReference>
<comment type="caution">
    <text evidence="8">The sequence shown here is derived from an EMBL/GenBank/DDBJ whole genome shotgun (WGS) entry which is preliminary data.</text>
</comment>
<keyword evidence="2" id="KW-1003">Cell membrane</keyword>
<dbReference type="Gene3D" id="1.20.1250.20">
    <property type="entry name" value="MFS general substrate transporter like domains"/>
    <property type="match status" value="1"/>
</dbReference>
<dbReference type="InterPro" id="IPR036259">
    <property type="entry name" value="MFS_trans_sf"/>
</dbReference>
<feature type="transmembrane region" description="Helical" evidence="6">
    <location>
        <begin position="85"/>
        <end position="103"/>
    </location>
</feature>
<feature type="transmembrane region" description="Helical" evidence="6">
    <location>
        <begin position="370"/>
        <end position="393"/>
    </location>
</feature>
<evidence type="ECO:0000313" key="8">
    <source>
        <dbReference type="EMBL" id="RCS21599.1"/>
    </source>
</evidence>
<evidence type="ECO:0000256" key="4">
    <source>
        <dbReference type="ARBA" id="ARBA00022989"/>
    </source>
</evidence>
<evidence type="ECO:0000256" key="3">
    <source>
        <dbReference type="ARBA" id="ARBA00022692"/>
    </source>
</evidence>
<dbReference type="CDD" id="cd17473">
    <property type="entry name" value="MFS_arabinose_efflux_permease_like"/>
    <property type="match status" value="1"/>
</dbReference>
<protein>
    <submittedName>
        <fullName evidence="8">MFS transporter</fullName>
    </submittedName>
</protein>
<dbReference type="AlphaFoldDB" id="A0A368JWS0"/>
<evidence type="ECO:0000259" key="7">
    <source>
        <dbReference type="PROSITE" id="PS50850"/>
    </source>
</evidence>
<dbReference type="Pfam" id="PF07690">
    <property type="entry name" value="MFS_1"/>
    <property type="match status" value="1"/>
</dbReference>
<feature type="transmembrane region" description="Helical" evidence="6">
    <location>
        <begin position="276"/>
        <end position="298"/>
    </location>
</feature>
<feature type="transmembrane region" description="Helical" evidence="6">
    <location>
        <begin position="215"/>
        <end position="234"/>
    </location>
</feature>
<sequence>MYPIDEPEERPIWRDPRAIALMMAASLTVMTAATISPALPDLEREFVGDGQSFLIRLLVPAPSLAVVLVAPWCGAIADRSGRRRMLLAGVLLFIISGSAGLLLPTLPMIMISRLCLGVALAMIMTAQSALLGDYFSGKTLHAVSSGQVSARNLGGFVFIVLAGLLATISPRLPFAAYALPLLALPLFWRVLVDIPSSLGPLGNPSCPSAGRSQGIVHLLALGQLIVTMLFFVMPTQLPFFLAEEGYASPVITGAALGVLMLAGGGAALGYNWLREVIGLGWTWACGFSLMAAGFAVLVTADAEIGPFLACAAIGAGYALTIPPFVALSLAATPAQRRGKTGALLTGSVFLGQFLSPFISNSAISQWGWRVSGLGLAAAFGVTALISGAMSYYLRRHASQARQKAVPRRNL</sequence>
<gene>
    <name evidence="8" type="ORF">DUT91_22950</name>
</gene>
<dbReference type="PANTHER" id="PTHR43124:SF3">
    <property type="entry name" value="CHLORAMPHENICOL EFFLUX PUMP RV0191"/>
    <property type="match status" value="1"/>
</dbReference>
<evidence type="ECO:0000256" key="2">
    <source>
        <dbReference type="ARBA" id="ARBA00022475"/>
    </source>
</evidence>